<reference evidence="2" key="1">
    <citation type="journal article" date="2020" name="Nature">
        <title>Giant virus diversity and host interactions through global metagenomics.</title>
        <authorList>
            <person name="Schulz F."/>
            <person name="Roux S."/>
            <person name="Paez-Espino D."/>
            <person name="Jungbluth S."/>
            <person name="Walsh D.A."/>
            <person name="Denef V.J."/>
            <person name="McMahon K.D."/>
            <person name="Konstantinidis K.T."/>
            <person name="Eloe-Fadrosh E.A."/>
            <person name="Kyrpides N.C."/>
            <person name="Woyke T."/>
        </authorList>
    </citation>
    <scope>NUCLEOTIDE SEQUENCE</scope>
    <source>
        <strain evidence="2">GVMAG-M-3300027759-16</strain>
    </source>
</reference>
<organism evidence="2">
    <name type="scientific">viral metagenome</name>
    <dbReference type="NCBI Taxonomy" id="1070528"/>
    <lineage>
        <taxon>unclassified sequences</taxon>
        <taxon>metagenomes</taxon>
        <taxon>organismal metagenomes</taxon>
    </lineage>
</organism>
<protein>
    <recommendedName>
        <fullName evidence="1">DUF5824 domain-containing protein</fullName>
    </recommendedName>
</protein>
<evidence type="ECO:0000259" key="1">
    <source>
        <dbReference type="Pfam" id="PF19141"/>
    </source>
</evidence>
<sequence>MSLTRKIYTPSKYFKGLSDKRKTQRKKEIRKYGAMDWKNPKAYVGFKTDVEVVTKPSGYTAEWKKLFPNATSLEQKSAATGVPLKYLRESYNRGMAAWRTGHRPGATQEQWGYARVHSFLLCGKTHYTTDSDIVKRVTSPKAKLWWKRCAGANPFRPVPILNSPTILDAIT</sequence>
<dbReference type="Pfam" id="PF19141">
    <property type="entry name" value="DUF5824"/>
    <property type="match status" value="1"/>
</dbReference>
<dbReference type="InterPro" id="IPR043862">
    <property type="entry name" value="DUF5824"/>
</dbReference>
<proteinExistence type="predicted"/>
<name>A0A6C0L975_9ZZZZ</name>
<dbReference type="AlphaFoldDB" id="A0A6C0L975"/>
<dbReference type="EMBL" id="MN740438">
    <property type="protein sequence ID" value="QHU26261.1"/>
    <property type="molecule type" value="Genomic_DNA"/>
</dbReference>
<feature type="domain" description="DUF5824" evidence="1">
    <location>
        <begin position="10"/>
        <end position="131"/>
    </location>
</feature>
<evidence type="ECO:0000313" key="2">
    <source>
        <dbReference type="EMBL" id="QHU26261.1"/>
    </source>
</evidence>
<accession>A0A6C0L975</accession>